<evidence type="ECO:0000313" key="2">
    <source>
        <dbReference type="EMBL" id="GAP39353.1"/>
    </source>
</evidence>
<gene>
    <name evidence="2" type="ORF">ATC1_11282</name>
</gene>
<dbReference type="EMBL" id="DF968179">
    <property type="protein sequence ID" value="GAP39353.1"/>
    <property type="molecule type" value="Genomic_DNA"/>
</dbReference>
<dbReference type="GO" id="GO:0120147">
    <property type="term" value="F:formylglycine-generating oxidase activity"/>
    <property type="evidence" value="ECO:0007669"/>
    <property type="project" value="TreeGrafter"/>
</dbReference>
<dbReference type="InterPro" id="IPR005532">
    <property type="entry name" value="SUMF_dom"/>
</dbReference>
<accession>A0A0K8P9L4</accession>
<dbReference type="RefSeq" id="WP_062277505.1">
    <property type="nucleotide sequence ID" value="NZ_DF968179.1"/>
</dbReference>
<name>A0A0K8P9L4_9CHLR</name>
<dbReference type="OrthoDB" id="134959at2"/>
<feature type="domain" description="Sulfatase-modifying factor enzyme-like" evidence="1">
    <location>
        <begin position="387"/>
        <end position="612"/>
    </location>
</feature>
<keyword evidence="3" id="KW-1185">Reference proteome</keyword>
<dbReference type="Gene3D" id="3.90.1580.10">
    <property type="entry name" value="paralog of FGE (formylglycine-generating enzyme)"/>
    <property type="match status" value="2"/>
</dbReference>
<organism evidence="2">
    <name type="scientific">Flexilinea flocculi</name>
    <dbReference type="NCBI Taxonomy" id="1678840"/>
    <lineage>
        <taxon>Bacteria</taxon>
        <taxon>Bacillati</taxon>
        <taxon>Chloroflexota</taxon>
        <taxon>Anaerolineae</taxon>
        <taxon>Anaerolineales</taxon>
        <taxon>Anaerolineaceae</taxon>
        <taxon>Flexilinea</taxon>
    </lineage>
</organism>
<evidence type="ECO:0000259" key="1">
    <source>
        <dbReference type="Pfam" id="PF03781"/>
    </source>
</evidence>
<dbReference type="SUPFAM" id="SSF56436">
    <property type="entry name" value="C-type lectin-like"/>
    <property type="match status" value="2"/>
</dbReference>
<feature type="domain" description="Sulfatase-modifying factor enzyme-like" evidence="1">
    <location>
        <begin position="58"/>
        <end position="282"/>
    </location>
</feature>
<dbReference type="InterPro" id="IPR051043">
    <property type="entry name" value="Sulfatase_Mod_Factor_Kinase"/>
</dbReference>
<proteinExistence type="predicted"/>
<dbReference type="AlphaFoldDB" id="A0A0K8P9L4"/>
<dbReference type="InterPro" id="IPR016187">
    <property type="entry name" value="CTDL_fold"/>
</dbReference>
<dbReference type="Pfam" id="PF03781">
    <property type="entry name" value="FGE-sulfatase"/>
    <property type="match status" value="2"/>
</dbReference>
<sequence>MNNKLQMGQVFQTTLCAIIILILQLCVPVSAVSSPAEIMTSQIPAGYGITRNTDGMVEIFIPAGTFWMGNDTGKSNENPAHEVYLDAYWIDQTEVTNAMYSRCVSAGGCELLASQESYTEAKYYGNPVYDQFPVVFANYYRAEEYCRWAGSSLPTEAQWEKAARGPEGYLWPWGNEFNASYLNANYVVGDTTPVGSYPEGISPYGIYDMAGNVFEWVRDWYSADFYRSQAASIENPAGPSSGQDKILRGGSWLSNMDAVRTTTRKEFAPGAANYDWGFRCARPFTQQDNQIIQAQQIQQSTQPTQMVQNIQIEQNNQSVQTSWQIQIENGPGVLPPYQGMNQFNLQPSISNPTFSSANQQQNISIEQTWPTVTPTPSSRIRNQDGMTEIYIPAGTFTMGTGSGNAGEGPAHEVYLDAYWIDQTEVTNAMYSRCVSAGACQLLGSQQSYTRQKYYGQPEYANYPAIYANAYRADEYCAWIGGSLPTEAQWEKAARGTEGFLWPWGNTFDGRNLNYYYSIGDTTPVGNYPSGASPYGVLDMAGNVYEWVKDWYSETFYSTPNASTQNPTGPVSGNNRILRGGSWLTGFNATRTTARKSFDPGASNYDWGFRCARPAQ</sequence>
<dbReference type="STRING" id="1678840.ATC1_11282"/>
<dbReference type="PANTHER" id="PTHR23150">
    <property type="entry name" value="SULFATASE MODIFYING FACTOR 1, 2"/>
    <property type="match status" value="1"/>
</dbReference>
<protein>
    <submittedName>
        <fullName evidence="2">Formylglycine-generating enzyme</fullName>
    </submittedName>
</protein>
<reference evidence="2" key="1">
    <citation type="journal article" date="2015" name="Genome Announc.">
        <title>Draft Genome Sequence of Anaerolineae Strain TC1, a Novel Isolate from a Methanogenic Wastewater Treatment System.</title>
        <authorList>
            <person name="Matsuura N."/>
            <person name="Tourlousse D.M."/>
            <person name="Sun L."/>
            <person name="Toyonaga M."/>
            <person name="Kuroda K."/>
            <person name="Ohashi A."/>
            <person name="Cruz R."/>
            <person name="Yamaguchi T."/>
            <person name="Sekiguchi Y."/>
        </authorList>
    </citation>
    <scope>NUCLEOTIDE SEQUENCE [LARGE SCALE GENOMIC DNA]</scope>
    <source>
        <strain evidence="2">TC1</strain>
    </source>
</reference>
<dbReference type="Proteomes" id="UP000053370">
    <property type="component" value="Unassembled WGS sequence"/>
</dbReference>
<evidence type="ECO:0000313" key="3">
    <source>
        <dbReference type="Proteomes" id="UP000053370"/>
    </source>
</evidence>
<dbReference type="PANTHER" id="PTHR23150:SF19">
    <property type="entry name" value="FORMYLGLYCINE-GENERATING ENZYME"/>
    <property type="match status" value="1"/>
</dbReference>
<dbReference type="InterPro" id="IPR042095">
    <property type="entry name" value="SUMF_sf"/>
</dbReference>